<gene>
    <name evidence="10" type="primary">susC_89</name>
    <name evidence="10" type="ORF">SDC9_53470</name>
</gene>
<keyword evidence="4" id="KW-0798">TonB box</keyword>
<keyword evidence="6" id="KW-0998">Cell outer membrane</keyword>
<dbReference type="InterPro" id="IPR000531">
    <property type="entry name" value="Beta-barrel_TonB"/>
</dbReference>
<keyword evidence="5" id="KW-0472">Membrane</keyword>
<dbReference type="Gene3D" id="2.60.40.1120">
    <property type="entry name" value="Carboxypeptidase-like, regulatory domain"/>
    <property type="match status" value="1"/>
</dbReference>
<evidence type="ECO:0000256" key="4">
    <source>
        <dbReference type="ARBA" id="ARBA00023077"/>
    </source>
</evidence>
<evidence type="ECO:0000256" key="7">
    <source>
        <dbReference type="SAM" id="MobiDB-lite"/>
    </source>
</evidence>
<reference evidence="10" key="1">
    <citation type="submission" date="2019-08" db="EMBL/GenBank/DDBJ databases">
        <authorList>
            <person name="Kucharzyk K."/>
            <person name="Murdoch R.W."/>
            <person name="Higgins S."/>
            <person name="Loffler F."/>
        </authorList>
    </citation>
    <scope>NUCLEOTIDE SEQUENCE</scope>
</reference>
<comment type="subcellular location">
    <subcellularLocation>
        <location evidence="1">Cell outer membrane</location>
        <topology evidence="1">Multi-pass membrane protein</topology>
    </subcellularLocation>
</comment>
<protein>
    <submittedName>
        <fullName evidence="10">TonB-dependent receptor SusC</fullName>
    </submittedName>
</protein>
<feature type="domain" description="TonB-dependent receptor-like beta-barrel" evidence="8">
    <location>
        <begin position="414"/>
        <end position="793"/>
    </location>
</feature>
<dbReference type="GO" id="GO:0009279">
    <property type="term" value="C:cell outer membrane"/>
    <property type="evidence" value="ECO:0007669"/>
    <property type="project" value="UniProtKB-SubCell"/>
</dbReference>
<evidence type="ECO:0000256" key="1">
    <source>
        <dbReference type="ARBA" id="ARBA00004571"/>
    </source>
</evidence>
<dbReference type="NCBIfam" id="TIGR04056">
    <property type="entry name" value="OMP_RagA_SusC"/>
    <property type="match status" value="1"/>
</dbReference>
<dbReference type="Gene3D" id="2.40.170.20">
    <property type="entry name" value="TonB-dependent receptor, beta-barrel domain"/>
    <property type="match status" value="1"/>
</dbReference>
<dbReference type="EMBL" id="VSSQ01001306">
    <property type="protein sequence ID" value="MPM07164.1"/>
    <property type="molecule type" value="Genomic_DNA"/>
</dbReference>
<dbReference type="InterPro" id="IPR023996">
    <property type="entry name" value="TonB-dep_OMP_SusC/RagA"/>
</dbReference>
<sequence>MRKHKLFFLFIFVFATAIIQAQIRVSGIVSDQNNDPLIGVTVKVIDTNVGTITDLNGKYTIAVPAGKNSLEFSYTGFTTLRMPVNNQAYINVTLKESIKQLEEVMVIGYGAMKKRDITGAISSISAQTIEEKTPISIYDALQGQSSGVQIVTGSGAPGEGSEIRIRGVSTFDEGASPLFVVDGVPLDNVDNINPNDIESIEVLKDAASAAIYGSRSANGVILVTTKKGERTRPRVDVRYLRSYSTLSRSMPRANGDERRYYDDIRKQYLVGGDYLINIVDSLAYITNQDLDIVNLLFRPATRDQVDFSVSGASETFNYYMSTAYLNEKGIIVNSDFDRITSRINTEYKPSKSLTVGSKVQFAYSSKNGIDEDGVLNSLLVKPAYLAILNPDGTYIPNISARRNPLAVAMTDVNKAQTYRASMYEYVDWKLSEKLKLNSSIQMNYYQERYQRRRSSTQLSTEEAGTPNSGSRDRTLINYEITNENYATYTDTWGDYHDVTAMLGNSINFWGVERLNMLGMNMTSDIIYTLNAASSFDARNTSTNMSRSAMLSYFGRLTYGYKGKYLANFNMRYDGSSRFGKDNRWGAFPSGSVGWRFSDEKFMRFSRQVLSDGKLRASLGVTGNQRIGDYDAWQLYSPNFIYEGISGIAASNLADRNLGWESTTQYNGGVDLVLFKNRVRISIDYYKKLTDQLLAKVELPKESGFQTTRRNVGAMTNEGIEGSIDFDIIHKTDLKWTVNLNVANNKTIITRVADDIPFYRGMHDAIYVQPNARLGEFYGYQYQGIFAFDESNAFTPDGQRLTPVFSNGVFQNSYYLGSQPYSGVVEQKKAANGDILKGGDVDLADTDGNWIIDLNDKKVIGCAQPFLYGGFSTNLTYKNLTLSMMFYYSLGGQIYNYALARQNSFEFDGVTPTPYAIENMWTKPGDDAIYPVPKKSEHNRLAPSDFFLEDASYIKLKSARISYRIPGSKLEKVFLKGVNVYVYGNNLLTFTNYSGYDPEFRGGGDALTLGIDQNSYPRKREFGFGLNVNF</sequence>
<dbReference type="SUPFAM" id="SSF56935">
    <property type="entry name" value="Porins"/>
    <property type="match status" value="1"/>
</dbReference>
<keyword evidence="2" id="KW-0813">Transport</keyword>
<dbReference type="InterPro" id="IPR012910">
    <property type="entry name" value="Plug_dom"/>
</dbReference>
<name>A0A644WYQ4_9ZZZZ</name>
<feature type="region of interest" description="Disordered" evidence="7">
    <location>
        <begin position="451"/>
        <end position="472"/>
    </location>
</feature>
<comment type="caution">
    <text evidence="10">The sequence shown here is derived from an EMBL/GenBank/DDBJ whole genome shotgun (WGS) entry which is preliminary data.</text>
</comment>
<dbReference type="SUPFAM" id="SSF49464">
    <property type="entry name" value="Carboxypeptidase regulatory domain-like"/>
    <property type="match status" value="1"/>
</dbReference>
<dbReference type="PROSITE" id="PS52016">
    <property type="entry name" value="TONB_DEPENDENT_REC_3"/>
    <property type="match status" value="1"/>
</dbReference>
<keyword evidence="3" id="KW-0812">Transmembrane</keyword>
<feature type="domain" description="TonB-dependent receptor plug" evidence="9">
    <location>
        <begin position="113"/>
        <end position="220"/>
    </location>
</feature>
<dbReference type="InterPro" id="IPR037066">
    <property type="entry name" value="Plug_dom_sf"/>
</dbReference>
<dbReference type="Gene3D" id="2.170.130.10">
    <property type="entry name" value="TonB-dependent receptor, plug domain"/>
    <property type="match status" value="1"/>
</dbReference>
<proteinExistence type="predicted"/>
<evidence type="ECO:0000256" key="2">
    <source>
        <dbReference type="ARBA" id="ARBA00022448"/>
    </source>
</evidence>
<dbReference type="NCBIfam" id="TIGR04057">
    <property type="entry name" value="SusC_RagA_signa"/>
    <property type="match status" value="1"/>
</dbReference>
<dbReference type="InterPro" id="IPR039426">
    <property type="entry name" value="TonB-dep_rcpt-like"/>
</dbReference>
<evidence type="ECO:0000256" key="3">
    <source>
        <dbReference type="ARBA" id="ARBA00022692"/>
    </source>
</evidence>
<evidence type="ECO:0000256" key="5">
    <source>
        <dbReference type="ARBA" id="ARBA00023136"/>
    </source>
</evidence>
<dbReference type="FunFam" id="2.170.130.10:FF:000008">
    <property type="entry name" value="SusC/RagA family TonB-linked outer membrane protein"/>
    <property type="match status" value="1"/>
</dbReference>
<evidence type="ECO:0000313" key="10">
    <source>
        <dbReference type="EMBL" id="MPM07164.1"/>
    </source>
</evidence>
<dbReference type="AlphaFoldDB" id="A0A644WYQ4"/>
<feature type="compositionally biased region" description="Polar residues" evidence="7">
    <location>
        <begin position="455"/>
        <end position="469"/>
    </location>
</feature>
<keyword evidence="10" id="KW-0675">Receptor</keyword>
<dbReference type="InterPro" id="IPR008969">
    <property type="entry name" value="CarboxyPept-like_regulatory"/>
</dbReference>
<evidence type="ECO:0000259" key="8">
    <source>
        <dbReference type="Pfam" id="PF00593"/>
    </source>
</evidence>
<dbReference type="Pfam" id="PF07715">
    <property type="entry name" value="Plug"/>
    <property type="match status" value="1"/>
</dbReference>
<dbReference type="InterPro" id="IPR023997">
    <property type="entry name" value="TonB-dep_OMP_SusC/RagA_CS"/>
</dbReference>
<evidence type="ECO:0000259" key="9">
    <source>
        <dbReference type="Pfam" id="PF07715"/>
    </source>
</evidence>
<dbReference type="Pfam" id="PF00593">
    <property type="entry name" value="TonB_dep_Rec_b-barrel"/>
    <property type="match status" value="1"/>
</dbReference>
<organism evidence="10">
    <name type="scientific">bioreactor metagenome</name>
    <dbReference type="NCBI Taxonomy" id="1076179"/>
    <lineage>
        <taxon>unclassified sequences</taxon>
        <taxon>metagenomes</taxon>
        <taxon>ecological metagenomes</taxon>
    </lineage>
</organism>
<accession>A0A644WYQ4</accession>
<evidence type="ECO:0000256" key="6">
    <source>
        <dbReference type="ARBA" id="ARBA00023237"/>
    </source>
</evidence>
<dbReference type="InterPro" id="IPR036942">
    <property type="entry name" value="Beta-barrel_TonB_sf"/>
</dbReference>
<dbReference type="Pfam" id="PF13715">
    <property type="entry name" value="CarbopepD_reg_2"/>
    <property type="match status" value="1"/>
</dbReference>